<protein>
    <submittedName>
        <fullName evidence="3">DUF927 domain-containing protein</fullName>
    </submittedName>
</protein>
<dbReference type="AlphaFoldDB" id="A0AAW9KCK7"/>
<dbReference type="Pfam" id="PF18662">
    <property type="entry name" value="HTH_56"/>
    <property type="match status" value="1"/>
</dbReference>
<organism evidence="3 4">
    <name type="scientific">Carnobacterium maltaromaticum</name>
    <name type="common">Carnobacterium piscicola</name>
    <dbReference type="NCBI Taxonomy" id="2751"/>
    <lineage>
        <taxon>Bacteria</taxon>
        <taxon>Bacillati</taxon>
        <taxon>Bacillota</taxon>
        <taxon>Bacilli</taxon>
        <taxon>Lactobacillales</taxon>
        <taxon>Carnobacteriaceae</taxon>
        <taxon>Carnobacterium</taxon>
    </lineage>
</organism>
<dbReference type="InterPro" id="IPR009270">
    <property type="entry name" value="DUF927"/>
</dbReference>
<dbReference type="Proteomes" id="UP001290462">
    <property type="component" value="Unassembled WGS sequence"/>
</dbReference>
<sequence>MSLPNKYSIKNLKKLKDGEFIRIGESEYQLNQKGIFKTNQKGQLTPLSMKLVTIEKSYLNALDELEYELAYQFQKKIKKIRITHSQIQPNKIGLLANRGVMLNQKENRDLSTALALLGGDLEVSQLSNQLGFVEIDDELHFRGVAEKDLLTSELGAAFNIEKKGTLSSELLSIKTLIRGGSELELVYSLGFTSIVNYYLRKQLGIDTLQVLYFLMGDSSSGKTTALQAALSPFGCPDPRAIGSFVQTFSSTDNALIKQISNLNGYTLGVDDLGAAKEKSKADFCYILGNGKEKSRSNSDGSLIPGSGFEASVIGTGEFSIRDTLTNHGGQQLRCIEFKELAYTTSQKHSEEIKSTFLKNYGNMASEFATKLIGLDLDKLKSLFDDSFNLFLTYSEVTQTNKLQRYSKQLAVILLSVKLLNKFFSLEFDEKEITRLILNNLKETEEWLDYAQVAFGKLVSWILEHENQFGIDRKKARNVTNSTYGYIKNEPNLKKVFIESKTFKNVADEIGLPDLIPFIKQLKQKGLVETDKDRSTKKIGSVRYYVFILK</sequence>
<gene>
    <name evidence="3" type="ORF">RAK27_14420</name>
</gene>
<feature type="domain" description="Cch helix turn helix" evidence="2">
    <location>
        <begin position="448"/>
        <end position="540"/>
    </location>
</feature>
<evidence type="ECO:0000259" key="2">
    <source>
        <dbReference type="Pfam" id="PF18662"/>
    </source>
</evidence>
<reference evidence="3" key="1">
    <citation type="submission" date="2023-08" db="EMBL/GenBank/DDBJ databases">
        <title>Genomic characterization of piscicolin 126 produced by Carnobacterium maltaromaticum CM22 strain isolated from salmon (Salmo salar).</title>
        <authorList>
            <person name="Gonzalez-Gragera E."/>
            <person name="Garcia-Lopez J.D."/>
            <person name="Teso-Perez C."/>
            <person name="Gimenez-Hernandez I."/>
            <person name="Peralta-Sanchez J.M."/>
            <person name="Valdivia E."/>
            <person name="Montalban-Lopez M."/>
            <person name="Martin-Platero A.M."/>
            <person name="Banos A."/>
            <person name="Martinez-Bueno M."/>
        </authorList>
    </citation>
    <scope>NUCLEOTIDE SEQUENCE</scope>
    <source>
        <strain evidence="3">CM22</strain>
    </source>
</reference>
<dbReference type="InterPro" id="IPR040538">
    <property type="entry name" value="Cch_HTH"/>
</dbReference>
<name>A0AAW9KCK7_CARML</name>
<dbReference type="EMBL" id="JAVBVO010000004">
    <property type="protein sequence ID" value="MDZ5759853.1"/>
    <property type="molecule type" value="Genomic_DNA"/>
</dbReference>
<accession>A0AAW9KCK7</accession>
<feature type="domain" description="DUF927" evidence="1">
    <location>
        <begin position="29"/>
        <end position="301"/>
    </location>
</feature>
<evidence type="ECO:0000259" key="1">
    <source>
        <dbReference type="Pfam" id="PF06048"/>
    </source>
</evidence>
<dbReference type="Pfam" id="PF06048">
    <property type="entry name" value="DUF927"/>
    <property type="match status" value="1"/>
</dbReference>
<evidence type="ECO:0000313" key="4">
    <source>
        <dbReference type="Proteomes" id="UP001290462"/>
    </source>
</evidence>
<comment type="caution">
    <text evidence="3">The sequence shown here is derived from an EMBL/GenBank/DDBJ whole genome shotgun (WGS) entry which is preliminary data.</text>
</comment>
<proteinExistence type="predicted"/>
<evidence type="ECO:0000313" key="3">
    <source>
        <dbReference type="EMBL" id="MDZ5759853.1"/>
    </source>
</evidence>
<dbReference type="RefSeq" id="WP_322809462.1">
    <property type="nucleotide sequence ID" value="NZ_JAVBVO010000004.1"/>
</dbReference>